<comment type="caution">
    <text evidence="1">The sequence shown here is derived from an EMBL/GenBank/DDBJ whole genome shotgun (WGS) entry which is preliminary data.</text>
</comment>
<accession>A0ABS2P0I2</accession>
<dbReference type="EMBL" id="JAFBED010000004">
    <property type="protein sequence ID" value="MBM7620472.1"/>
    <property type="molecule type" value="Genomic_DNA"/>
</dbReference>
<organism evidence="1 2">
    <name type="scientific">Sutcliffiella tianshenii</name>
    <dbReference type="NCBI Taxonomy" id="1463404"/>
    <lineage>
        <taxon>Bacteria</taxon>
        <taxon>Bacillati</taxon>
        <taxon>Bacillota</taxon>
        <taxon>Bacilli</taxon>
        <taxon>Bacillales</taxon>
        <taxon>Bacillaceae</taxon>
        <taxon>Sutcliffiella</taxon>
    </lineage>
</organism>
<gene>
    <name evidence="1" type="ORF">JOC95_002325</name>
</gene>
<evidence type="ECO:0000313" key="1">
    <source>
        <dbReference type="EMBL" id="MBM7620472.1"/>
    </source>
</evidence>
<keyword evidence="2" id="KW-1185">Reference proteome</keyword>
<evidence type="ECO:0000313" key="2">
    <source>
        <dbReference type="Proteomes" id="UP000737402"/>
    </source>
</evidence>
<dbReference type="Proteomes" id="UP000737402">
    <property type="component" value="Unassembled WGS sequence"/>
</dbReference>
<protein>
    <submittedName>
        <fullName evidence="1">Uncharacterized protein</fullName>
    </submittedName>
</protein>
<sequence length="30" mass="3803">MKLRENYPIFVVTKFRKFDKITLLHYFLKI</sequence>
<reference evidence="1 2" key="1">
    <citation type="submission" date="2021-01" db="EMBL/GenBank/DDBJ databases">
        <title>Genomic Encyclopedia of Type Strains, Phase IV (KMG-IV): sequencing the most valuable type-strain genomes for metagenomic binning, comparative biology and taxonomic classification.</title>
        <authorList>
            <person name="Goeker M."/>
        </authorList>
    </citation>
    <scope>NUCLEOTIDE SEQUENCE [LARGE SCALE GENOMIC DNA]</scope>
    <source>
        <strain evidence="1 2">DSM 25879</strain>
    </source>
</reference>
<proteinExistence type="predicted"/>
<name>A0ABS2P0I2_9BACI</name>